<dbReference type="Proteomes" id="UP000618240">
    <property type="component" value="Unassembled WGS sequence"/>
</dbReference>
<feature type="transmembrane region" description="Helical" evidence="1">
    <location>
        <begin position="93"/>
        <end position="109"/>
    </location>
</feature>
<feature type="transmembrane region" description="Helical" evidence="1">
    <location>
        <begin position="317"/>
        <end position="334"/>
    </location>
</feature>
<evidence type="ECO:0000313" key="3">
    <source>
        <dbReference type="Proteomes" id="UP000618240"/>
    </source>
</evidence>
<accession>A0ABS7ZVS5</accession>
<evidence type="ECO:0008006" key="4">
    <source>
        <dbReference type="Google" id="ProtNLM"/>
    </source>
</evidence>
<feature type="transmembrane region" description="Helical" evidence="1">
    <location>
        <begin position="346"/>
        <end position="364"/>
    </location>
</feature>
<feature type="transmembrane region" description="Helical" evidence="1">
    <location>
        <begin position="376"/>
        <end position="395"/>
    </location>
</feature>
<comment type="caution">
    <text evidence="2">The sequence shown here is derived from an EMBL/GenBank/DDBJ whole genome shotgun (WGS) entry which is preliminary data.</text>
</comment>
<proteinExistence type="predicted"/>
<dbReference type="RefSeq" id="WP_225685771.1">
    <property type="nucleotide sequence ID" value="NZ_JAERSE020000001.1"/>
</dbReference>
<gene>
    <name evidence="2" type="ORF">JI747_001505</name>
</gene>
<reference evidence="2 3" key="1">
    <citation type="submission" date="2021-09" db="EMBL/GenBank/DDBJ databases">
        <title>Genome sequencing and assembly of Chryseobacterium sp. RG1.</title>
        <authorList>
            <person name="Chhetri G."/>
        </authorList>
    </citation>
    <scope>NUCLEOTIDE SEQUENCE [LARGE SCALE GENOMIC DNA]</scope>
    <source>
        <strain evidence="2 3">RG1</strain>
    </source>
</reference>
<feature type="transmembrane region" description="Helical" evidence="1">
    <location>
        <begin position="188"/>
        <end position="208"/>
    </location>
</feature>
<name>A0ABS7ZVS5_9FLAO</name>
<evidence type="ECO:0000256" key="1">
    <source>
        <dbReference type="SAM" id="Phobius"/>
    </source>
</evidence>
<protein>
    <recommendedName>
        <fullName evidence="4">EpsG family protein</fullName>
    </recommendedName>
</protein>
<dbReference type="EMBL" id="JAERSE020000001">
    <property type="protein sequence ID" value="MCA6065834.1"/>
    <property type="molecule type" value="Genomic_DNA"/>
</dbReference>
<keyword evidence="1" id="KW-0812">Transmembrane</keyword>
<feature type="transmembrane region" description="Helical" evidence="1">
    <location>
        <begin position="262"/>
        <end position="281"/>
    </location>
</feature>
<feature type="transmembrane region" description="Helical" evidence="1">
    <location>
        <begin position="140"/>
        <end position="168"/>
    </location>
</feature>
<sequence>MGRKILLIILYLYALIFSVLKTIRFPSDWSESHWMLDYRFGFIKRGLGGEIFGLLFEKNPHTIFIFSAGVLLLLYALLFGIAIKETFKRENDFHRILFFLIFFLSQYIVFSAHLIGYLDHIVILLTILTVYLIKNKKVFLSSLIATICIFIHEISFFLLLPISCFALILTEIPVDKFSFKAIFSKNVLTKLILFLVFPFCAILSVTIFQEKNEEIHFTKIFNYLWQTCIVSEGVADSVASAYTRSFTYYFSEEKGYFIQRLFISTCTIFNGIPILFSLWMIFKEFRLKKNIQLFLLLAIVAFIPLLLHAIAFDTYRIWAFPFIILFLGFWIISSKMDIPKEKPQKLSLLEIVFFVISFLMITLIPNHLFDKEIERISLLGRLVIVLPIFLILYFLRKPRTIG</sequence>
<organism evidence="2 3">
    <name type="scientific">Chryseobacterium tagetis</name>
    <dbReference type="NCBI Taxonomy" id="2801334"/>
    <lineage>
        <taxon>Bacteria</taxon>
        <taxon>Pseudomonadati</taxon>
        <taxon>Bacteroidota</taxon>
        <taxon>Flavobacteriia</taxon>
        <taxon>Flavobacteriales</taxon>
        <taxon>Weeksellaceae</taxon>
        <taxon>Chryseobacterium group</taxon>
        <taxon>Chryseobacterium</taxon>
    </lineage>
</organism>
<evidence type="ECO:0000313" key="2">
    <source>
        <dbReference type="EMBL" id="MCA6065834.1"/>
    </source>
</evidence>
<keyword evidence="1" id="KW-0472">Membrane</keyword>
<keyword evidence="1" id="KW-1133">Transmembrane helix</keyword>
<feature type="transmembrane region" description="Helical" evidence="1">
    <location>
        <begin position="63"/>
        <end position="81"/>
    </location>
</feature>
<feature type="transmembrane region" description="Helical" evidence="1">
    <location>
        <begin position="293"/>
        <end position="311"/>
    </location>
</feature>
<keyword evidence="3" id="KW-1185">Reference proteome</keyword>